<dbReference type="AlphaFoldDB" id="A0A6J4R254"/>
<accession>A0A6J4R254</accession>
<feature type="transmembrane region" description="Helical" evidence="2">
    <location>
        <begin position="40"/>
        <end position="61"/>
    </location>
</feature>
<sequence length="361" mass="38852">MERRSHRSAPSVRRARPRGQESGARKRPARTRRERAVPPWLTLLGSIVFLLICFAFIFFVAKSCVATQESSQIRKYVTGADSALSDSANVGNEQLQGAISAGLEDPASLDAATIKGVADESQKYYLGSLRNEEVPLEFEDAHHYMVTALGIRAAATGNLAAVAQGDSGEFEEAVSSAVEDYKLSDAIVRDHYVPSSEESLKESGQRGDQNYLYEPRPFMDYEALGLGSGSTQEAAMPEDPNALRDVRIVDVKLAGQPLLPGGNVVLTGSDELTFSVTIANAGEVAETGVQVEVVLNTRAERQAILATVERMDPGGTAIVEVRGFKPGEFNETAPVSIEAGPVEYEQRKEDNTLAGTVTFGI</sequence>
<name>A0A6J4R254_9ACTN</name>
<dbReference type="EMBL" id="CADCVG010000086">
    <property type="protein sequence ID" value="CAA9459127.1"/>
    <property type="molecule type" value="Genomic_DNA"/>
</dbReference>
<gene>
    <name evidence="3" type="ORF">AVDCRST_MAG14-2187</name>
</gene>
<evidence type="ECO:0000256" key="2">
    <source>
        <dbReference type="SAM" id="Phobius"/>
    </source>
</evidence>
<reference evidence="3" key="1">
    <citation type="submission" date="2020-02" db="EMBL/GenBank/DDBJ databases">
        <authorList>
            <person name="Meier V. D."/>
        </authorList>
    </citation>
    <scope>NUCLEOTIDE SEQUENCE</scope>
    <source>
        <strain evidence="3">AVDCRST_MAG14</strain>
    </source>
</reference>
<keyword evidence="2" id="KW-0812">Transmembrane</keyword>
<organism evidence="3">
    <name type="scientific">uncultured Rubrobacteraceae bacterium</name>
    <dbReference type="NCBI Taxonomy" id="349277"/>
    <lineage>
        <taxon>Bacteria</taxon>
        <taxon>Bacillati</taxon>
        <taxon>Actinomycetota</taxon>
        <taxon>Rubrobacteria</taxon>
        <taxon>Rubrobacterales</taxon>
        <taxon>Rubrobacteraceae</taxon>
        <taxon>environmental samples</taxon>
    </lineage>
</organism>
<protein>
    <submittedName>
        <fullName evidence="3">ATPase involved in DNA repair</fullName>
    </submittedName>
</protein>
<feature type="region of interest" description="Disordered" evidence="1">
    <location>
        <begin position="1"/>
        <end position="32"/>
    </location>
</feature>
<evidence type="ECO:0000313" key="3">
    <source>
        <dbReference type="EMBL" id="CAA9459127.1"/>
    </source>
</evidence>
<evidence type="ECO:0000256" key="1">
    <source>
        <dbReference type="SAM" id="MobiDB-lite"/>
    </source>
</evidence>
<keyword evidence="2" id="KW-1133">Transmembrane helix</keyword>
<proteinExistence type="predicted"/>
<keyword evidence="2" id="KW-0472">Membrane</keyword>
<feature type="compositionally biased region" description="Basic residues" evidence="1">
    <location>
        <begin position="1"/>
        <end position="17"/>
    </location>
</feature>